<reference evidence="9" key="1">
    <citation type="submission" date="2015-10" db="EMBL/GenBank/DDBJ databases">
        <authorList>
            <person name="Gilbert D.G."/>
        </authorList>
    </citation>
    <scope>NUCLEOTIDE SEQUENCE</scope>
</reference>
<dbReference type="InterPro" id="IPR000182">
    <property type="entry name" value="GNAT_dom"/>
</dbReference>
<name>A0A170PLI8_9ZZZZ</name>
<dbReference type="AlphaFoldDB" id="A0A170PLI8"/>
<feature type="domain" description="N-acetyltransferase" evidence="8">
    <location>
        <begin position="22"/>
        <end position="175"/>
    </location>
</feature>
<dbReference type="EC" id="2.3.1.178" evidence="3"/>
<evidence type="ECO:0000313" key="9">
    <source>
        <dbReference type="EMBL" id="CUS41406.1"/>
    </source>
</evidence>
<keyword evidence="6 9" id="KW-0012">Acyltransferase</keyword>
<comment type="similarity">
    <text evidence="2">Belongs to the acetyltransferase family. EctA subfamily.</text>
</comment>
<dbReference type="SUPFAM" id="SSF55729">
    <property type="entry name" value="Acyl-CoA N-acyltransferases (Nat)"/>
    <property type="match status" value="1"/>
</dbReference>
<dbReference type="GO" id="GO:0033816">
    <property type="term" value="F:diaminobutyrate acetyltransferase activity"/>
    <property type="evidence" value="ECO:0007669"/>
    <property type="project" value="UniProtKB-EC"/>
</dbReference>
<evidence type="ECO:0000256" key="7">
    <source>
        <dbReference type="ARBA" id="ARBA00048924"/>
    </source>
</evidence>
<keyword evidence="5 9" id="KW-0808">Transferase</keyword>
<comment type="pathway">
    <text evidence="1">Amine and polyamine biosynthesis; ectoine biosynthesis; L-ectoine from L-aspartate 4-semialdehyde: step 2/3.</text>
</comment>
<evidence type="ECO:0000256" key="3">
    <source>
        <dbReference type="ARBA" id="ARBA00012355"/>
    </source>
</evidence>
<accession>A0A170PLI8</accession>
<evidence type="ECO:0000256" key="6">
    <source>
        <dbReference type="ARBA" id="ARBA00023315"/>
    </source>
</evidence>
<dbReference type="UniPathway" id="UPA00067">
    <property type="reaction ID" value="UER00122"/>
</dbReference>
<dbReference type="InterPro" id="IPR016181">
    <property type="entry name" value="Acyl_CoA_acyltransferase"/>
</dbReference>
<dbReference type="NCBIfam" id="TIGR02406">
    <property type="entry name" value="ectoine_EctA"/>
    <property type="match status" value="1"/>
</dbReference>
<dbReference type="InterPro" id="IPR012772">
    <property type="entry name" value="Ectoine_EctA"/>
</dbReference>
<sequence length="194" mass="21690">MKVMNQSLAQKNAITNTEQSIITMRKPNPEDGSTVYQLIGRCKPLDENSMYCNLLQCSHFRDTCVIAERGGLVVGFVSGYFLPDQPDTLFVWQVAVGEEARGQGLASRMLSKLLTRHQGRVRHLHTSITTGNDASWNTFKKLSRENDAPLNTRVMFDREQHFGGQHDTEMLVHIGPFKALAGSTSTASRAHLQE</sequence>
<organism evidence="9">
    <name type="scientific">hydrothermal vent metagenome</name>
    <dbReference type="NCBI Taxonomy" id="652676"/>
    <lineage>
        <taxon>unclassified sequences</taxon>
        <taxon>metagenomes</taxon>
        <taxon>ecological metagenomes</taxon>
    </lineage>
</organism>
<protein>
    <recommendedName>
        <fullName evidence="4">L-2,4-diaminobutyric acid acetyltransferase</fullName>
        <ecNumber evidence="3">2.3.1.178</ecNumber>
    </recommendedName>
</protein>
<evidence type="ECO:0000256" key="2">
    <source>
        <dbReference type="ARBA" id="ARBA00010712"/>
    </source>
</evidence>
<comment type="catalytic activity">
    <reaction evidence="7">
        <text>L-2,4-diaminobutanoate + acetyl-CoA = (2S)-4-acetamido-2-aminobutanoate + CoA + H(+)</text>
        <dbReference type="Rhea" id="RHEA:16901"/>
        <dbReference type="ChEBI" id="CHEBI:15378"/>
        <dbReference type="ChEBI" id="CHEBI:57287"/>
        <dbReference type="ChEBI" id="CHEBI:57288"/>
        <dbReference type="ChEBI" id="CHEBI:58761"/>
        <dbReference type="ChEBI" id="CHEBI:58929"/>
        <dbReference type="EC" id="2.3.1.178"/>
    </reaction>
</comment>
<evidence type="ECO:0000256" key="4">
    <source>
        <dbReference type="ARBA" id="ARBA00017935"/>
    </source>
</evidence>
<evidence type="ECO:0000259" key="8">
    <source>
        <dbReference type="PROSITE" id="PS51186"/>
    </source>
</evidence>
<evidence type="ECO:0000256" key="5">
    <source>
        <dbReference type="ARBA" id="ARBA00022679"/>
    </source>
</evidence>
<dbReference type="Pfam" id="PF00583">
    <property type="entry name" value="Acetyltransf_1"/>
    <property type="match status" value="1"/>
</dbReference>
<dbReference type="EMBL" id="CZQC01000042">
    <property type="protein sequence ID" value="CUS41406.1"/>
    <property type="molecule type" value="Genomic_DNA"/>
</dbReference>
<dbReference type="Gene3D" id="3.40.630.30">
    <property type="match status" value="1"/>
</dbReference>
<dbReference type="GO" id="GO:0019491">
    <property type="term" value="P:ectoine biosynthetic process"/>
    <property type="evidence" value="ECO:0007669"/>
    <property type="project" value="UniProtKB-UniPathway"/>
</dbReference>
<gene>
    <name evidence="9" type="ORF">MGWOODY_Tha1274</name>
</gene>
<proteinExistence type="inferred from homology"/>
<evidence type="ECO:0000256" key="1">
    <source>
        <dbReference type="ARBA" id="ARBA00004978"/>
    </source>
</evidence>
<dbReference type="PROSITE" id="PS51186">
    <property type="entry name" value="GNAT"/>
    <property type="match status" value="1"/>
</dbReference>
<dbReference type="CDD" id="cd04301">
    <property type="entry name" value="NAT_SF"/>
    <property type="match status" value="1"/>
</dbReference>